<dbReference type="PANTHER" id="PTHR46579:SF1">
    <property type="entry name" value="F5_8 TYPE C DOMAIN-CONTAINING PROTEIN"/>
    <property type="match status" value="1"/>
</dbReference>
<accession>A0A4Y9XLX0</accession>
<keyword evidence="2" id="KW-1185">Reference proteome</keyword>
<dbReference type="OrthoDB" id="2669721at2759"/>
<reference evidence="1 2" key="1">
    <citation type="submission" date="2019-02" db="EMBL/GenBank/DDBJ databases">
        <title>Genome sequencing of the rare red list fungi Dentipellis fragilis.</title>
        <authorList>
            <person name="Buettner E."/>
            <person name="Kellner H."/>
        </authorList>
    </citation>
    <scope>NUCLEOTIDE SEQUENCE [LARGE SCALE GENOMIC DNA]</scope>
    <source>
        <strain evidence="1 2">DSM 105465</strain>
    </source>
</reference>
<dbReference type="Proteomes" id="UP000298327">
    <property type="component" value="Unassembled WGS sequence"/>
</dbReference>
<protein>
    <submittedName>
        <fullName evidence="1">Uncharacterized protein</fullName>
    </submittedName>
</protein>
<sequence length="596" mass="67650">PNKPKNLDSFLFPGLHHLAALQKEGLRVWDASKSKVVSDHPFLAYKLADTPAMTQLTGRVGHHGALGCRFYCLLKGRHKQGGSQYYPACLKPLNYTVPNSCHPDVVLRDFKETPDQVHERYKQSLQFVTQSKNQAEYRRRHLTTGICKPTIFSGLSPSHQLTIPGCFPTDLMHLASLNLTDLLLGLWRGVIDCDPKDSRATWDWMVLHGETWTTHGALVGAAMSYLPGSFDRPPRNLADKINSGYKAWEFLTYVFGYCPAMLYGILPTKYWKNFCKLVLGVRLLHQHRLSCLELGVAHKALIEFCEEFEHIYYQRRPERLHFCRQSVHQMRHAIPESKKTGLLPLTTQWAMEHVIGDLGQEIKQPSNPFANLSQRGLRRARVNALKAMMPDLEPEKSIYPRGSMPLDGGYVLLCAKDSASRAVLPVEGKAILDYLEETGGQEGLDNNGESQVVVRWARLRLPNTQIARSAWKEKLKPISQVCMARNVKMKLDADWHFGEVQYYFCLHIDQKTVPLAMVSMYGPPDADLLKLSSQTVWSCQYQGQSAMKVVHVNTIQSVVAMVPHQSRQEWTNRYFVVEKMGLEIAYKGMGEAMVDE</sequence>
<name>A0A4Y9XLX0_9AGAM</name>
<proteinExistence type="predicted"/>
<organism evidence="1 2">
    <name type="scientific">Dentipellis fragilis</name>
    <dbReference type="NCBI Taxonomy" id="205917"/>
    <lineage>
        <taxon>Eukaryota</taxon>
        <taxon>Fungi</taxon>
        <taxon>Dikarya</taxon>
        <taxon>Basidiomycota</taxon>
        <taxon>Agaricomycotina</taxon>
        <taxon>Agaricomycetes</taxon>
        <taxon>Russulales</taxon>
        <taxon>Hericiaceae</taxon>
        <taxon>Dentipellis</taxon>
    </lineage>
</organism>
<dbReference type="AlphaFoldDB" id="A0A4Y9XLX0"/>
<comment type="caution">
    <text evidence="1">The sequence shown here is derived from an EMBL/GenBank/DDBJ whole genome shotgun (WGS) entry which is preliminary data.</text>
</comment>
<gene>
    <name evidence="1" type="ORF">EVG20_g11568</name>
</gene>
<dbReference type="PANTHER" id="PTHR46579">
    <property type="entry name" value="F5/8 TYPE C DOMAIN-CONTAINING PROTEIN-RELATED"/>
    <property type="match status" value="1"/>
</dbReference>
<dbReference type="STRING" id="205917.A0A4Y9XLX0"/>
<evidence type="ECO:0000313" key="2">
    <source>
        <dbReference type="Proteomes" id="UP000298327"/>
    </source>
</evidence>
<dbReference type="EMBL" id="SEOQ01001868">
    <property type="protein sequence ID" value="TFY50353.1"/>
    <property type="molecule type" value="Genomic_DNA"/>
</dbReference>
<feature type="non-terminal residue" evidence="1">
    <location>
        <position position="1"/>
    </location>
</feature>
<evidence type="ECO:0000313" key="1">
    <source>
        <dbReference type="EMBL" id="TFY50353.1"/>
    </source>
</evidence>